<dbReference type="SUPFAM" id="SSF51215">
    <property type="entry name" value="Regulatory protein AraC"/>
    <property type="match status" value="1"/>
</dbReference>
<keyword evidence="6" id="KW-1185">Reference proteome</keyword>
<proteinExistence type="predicted"/>
<dbReference type="Gene3D" id="1.10.10.60">
    <property type="entry name" value="Homeodomain-like"/>
    <property type="match status" value="2"/>
</dbReference>
<evidence type="ECO:0000259" key="4">
    <source>
        <dbReference type="PROSITE" id="PS01124"/>
    </source>
</evidence>
<dbReference type="Gene3D" id="2.60.120.10">
    <property type="entry name" value="Jelly Rolls"/>
    <property type="match status" value="1"/>
</dbReference>
<organism evidence="5 6">
    <name type="scientific">Saccharibacillus alkalitolerans</name>
    <dbReference type="NCBI Taxonomy" id="2705290"/>
    <lineage>
        <taxon>Bacteria</taxon>
        <taxon>Bacillati</taxon>
        <taxon>Bacillota</taxon>
        <taxon>Bacilli</taxon>
        <taxon>Bacillales</taxon>
        <taxon>Paenibacillaceae</taxon>
        <taxon>Saccharibacillus</taxon>
    </lineage>
</organism>
<dbReference type="InterPro" id="IPR018060">
    <property type="entry name" value="HTH_AraC"/>
</dbReference>
<dbReference type="InterPro" id="IPR009057">
    <property type="entry name" value="Homeodomain-like_sf"/>
</dbReference>
<dbReference type="InterPro" id="IPR014710">
    <property type="entry name" value="RmlC-like_jellyroll"/>
</dbReference>
<gene>
    <name evidence="5" type="ORF">GYN08_16085</name>
</gene>
<dbReference type="Proteomes" id="UP000800303">
    <property type="component" value="Unassembled WGS sequence"/>
</dbReference>
<evidence type="ECO:0000256" key="3">
    <source>
        <dbReference type="ARBA" id="ARBA00023163"/>
    </source>
</evidence>
<dbReference type="RefSeq" id="WP_166276059.1">
    <property type="nucleotide sequence ID" value="NZ_JAAFGS010000005.1"/>
</dbReference>
<evidence type="ECO:0000256" key="1">
    <source>
        <dbReference type="ARBA" id="ARBA00023015"/>
    </source>
</evidence>
<dbReference type="InterPro" id="IPR037923">
    <property type="entry name" value="HTH-like"/>
</dbReference>
<keyword evidence="1" id="KW-0805">Transcription regulation</keyword>
<reference evidence="5 6" key="1">
    <citation type="submission" date="2020-01" db="EMBL/GenBank/DDBJ databases">
        <title>Polyphasic characterisation and genomic insights into a novel alkali tolerant bacterium VR-M41.</title>
        <authorList>
            <person name="Vemuluri V.R."/>
        </authorList>
    </citation>
    <scope>NUCLEOTIDE SEQUENCE [LARGE SCALE GENOMIC DNA]</scope>
    <source>
        <strain evidence="5 6">VR-M41</strain>
    </source>
</reference>
<keyword evidence="2" id="KW-0238">DNA-binding</keyword>
<dbReference type="PROSITE" id="PS01124">
    <property type="entry name" value="HTH_ARAC_FAMILY_2"/>
    <property type="match status" value="1"/>
</dbReference>
<dbReference type="InterPro" id="IPR050204">
    <property type="entry name" value="AraC_XylS_family_regulators"/>
</dbReference>
<protein>
    <submittedName>
        <fullName evidence="5">AraC family transcriptional regulator</fullName>
    </submittedName>
</protein>
<comment type="caution">
    <text evidence="5">The sequence shown here is derived from an EMBL/GenBank/DDBJ whole genome shotgun (WGS) entry which is preliminary data.</text>
</comment>
<dbReference type="EMBL" id="JAAFGS010000005">
    <property type="protein sequence ID" value="NGZ76844.1"/>
    <property type="molecule type" value="Genomic_DNA"/>
</dbReference>
<keyword evidence="3" id="KW-0804">Transcription</keyword>
<evidence type="ECO:0000313" key="6">
    <source>
        <dbReference type="Proteomes" id="UP000800303"/>
    </source>
</evidence>
<dbReference type="Pfam" id="PF12833">
    <property type="entry name" value="HTH_18"/>
    <property type="match status" value="1"/>
</dbReference>
<accession>A0ABX0FBJ2</accession>
<name>A0ABX0FBJ2_9BACL</name>
<evidence type="ECO:0000256" key="2">
    <source>
        <dbReference type="ARBA" id="ARBA00023125"/>
    </source>
</evidence>
<dbReference type="InterPro" id="IPR003313">
    <property type="entry name" value="AraC-bd"/>
</dbReference>
<dbReference type="Pfam" id="PF02311">
    <property type="entry name" value="AraC_binding"/>
    <property type="match status" value="1"/>
</dbReference>
<evidence type="ECO:0000313" key="5">
    <source>
        <dbReference type="EMBL" id="NGZ76844.1"/>
    </source>
</evidence>
<dbReference type="SUPFAM" id="SSF46689">
    <property type="entry name" value="Homeodomain-like"/>
    <property type="match status" value="2"/>
</dbReference>
<dbReference type="SMART" id="SM00342">
    <property type="entry name" value="HTH_ARAC"/>
    <property type="match status" value="1"/>
</dbReference>
<dbReference type="PANTHER" id="PTHR46796">
    <property type="entry name" value="HTH-TYPE TRANSCRIPTIONAL ACTIVATOR RHAS-RELATED"/>
    <property type="match status" value="1"/>
</dbReference>
<feature type="domain" description="HTH araC/xylS-type" evidence="4">
    <location>
        <begin position="191"/>
        <end position="289"/>
    </location>
</feature>
<sequence length="313" mass="35875">MAVIRSEDKTKEKVVFSREYPIHLSDTIGVTPQYQRLHTHDALEINMIKAGTGHYLIDGVRYDFRAGDIVLIGSGALHCAYEHEGLVMQVMTFDAAWFMGSQRSDPDILSPFKEIGVYFTHLLDRDHPRLPALRDLLLAIQEEHETRSASYTSVVYAYMLQFFAQVNRHFRQENVQQGKRAVSAAQLEKVRLVIRAMEEDCAYPWTLEELAALAYLSPSRFSDIFRRAVGVSPLTYLIQVRLENAYHLLETSDLKILDIAMECGFRTLSNFNRLFKRHIGTEPRHVRSRGVCSCSKIVPVFDRFSGESGRNQE</sequence>